<keyword evidence="2" id="KW-0812">Transmembrane</keyword>
<feature type="compositionally biased region" description="Low complexity" evidence="1">
    <location>
        <begin position="22"/>
        <end position="46"/>
    </location>
</feature>
<evidence type="ECO:0000256" key="2">
    <source>
        <dbReference type="SAM" id="Phobius"/>
    </source>
</evidence>
<comment type="caution">
    <text evidence="3">The sequence shown here is derived from an EMBL/GenBank/DDBJ whole genome shotgun (WGS) entry which is preliminary data.</text>
</comment>
<evidence type="ECO:0000313" key="3">
    <source>
        <dbReference type="EMBL" id="GAA3964267.1"/>
    </source>
</evidence>
<feature type="compositionally biased region" description="Basic residues" evidence="1">
    <location>
        <begin position="122"/>
        <end position="144"/>
    </location>
</feature>
<organism evidence="3 4">
    <name type="scientific">Streptomyces marokkonensis</name>
    <dbReference type="NCBI Taxonomy" id="324855"/>
    <lineage>
        <taxon>Bacteria</taxon>
        <taxon>Bacillati</taxon>
        <taxon>Actinomycetota</taxon>
        <taxon>Actinomycetes</taxon>
        <taxon>Kitasatosporales</taxon>
        <taxon>Streptomycetaceae</taxon>
        <taxon>Streptomyces</taxon>
    </lineage>
</organism>
<name>A0ABP7PEI3_9ACTN</name>
<dbReference type="EMBL" id="BAABCQ010000020">
    <property type="protein sequence ID" value="GAA3964267.1"/>
    <property type="molecule type" value="Genomic_DNA"/>
</dbReference>
<feature type="region of interest" description="Disordered" evidence="1">
    <location>
        <begin position="1"/>
        <end position="57"/>
    </location>
</feature>
<reference evidence="4" key="1">
    <citation type="journal article" date="2019" name="Int. J. Syst. Evol. Microbiol.">
        <title>The Global Catalogue of Microorganisms (GCM) 10K type strain sequencing project: providing services to taxonomists for standard genome sequencing and annotation.</title>
        <authorList>
            <consortium name="The Broad Institute Genomics Platform"/>
            <consortium name="The Broad Institute Genome Sequencing Center for Infectious Disease"/>
            <person name="Wu L."/>
            <person name="Ma J."/>
        </authorList>
    </citation>
    <scope>NUCLEOTIDE SEQUENCE [LARGE SCALE GENOMIC DNA]</scope>
    <source>
        <strain evidence="4">JCM 17027</strain>
    </source>
</reference>
<keyword evidence="2" id="KW-0472">Membrane</keyword>
<feature type="region of interest" description="Disordered" evidence="1">
    <location>
        <begin position="119"/>
        <end position="150"/>
    </location>
</feature>
<sequence length="150" mass="15043">MSGPHQPVEPPSATPHPPAGPAAPSGPGTPSGPAAPSGPGTPSGPDAPGGPEPIAPLRDGVTDLVRWAAFSCFLVPVVLLWYGTSFAGTAGTALGLAAVTGVCRLLLRRSERLAARLPGGRRTGRAGHRHRAVRPARGGGRHAGQKTPVD</sequence>
<feature type="compositionally biased region" description="Pro residues" evidence="1">
    <location>
        <begin position="7"/>
        <end position="21"/>
    </location>
</feature>
<gene>
    <name evidence="3" type="ORF">GCM10022384_15270</name>
</gene>
<dbReference type="Proteomes" id="UP001500034">
    <property type="component" value="Unassembled WGS sequence"/>
</dbReference>
<keyword evidence="4" id="KW-1185">Reference proteome</keyword>
<evidence type="ECO:0000256" key="1">
    <source>
        <dbReference type="SAM" id="MobiDB-lite"/>
    </source>
</evidence>
<protein>
    <submittedName>
        <fullName evidence="3">Uncharacterized protein</fullName>
    </submittedName>
</protein>
<proteinExistence type="predicted"/>
<accession>A0ABP7PEI3</accession>
<keyword evidence="2" id="KW-1133">Transmembrane helix</keyword>
<feature type="transmembrane region" description="Helical" evidence="2">
    <location>
        <begin position="88"/>
        <end position="107"/>
    </location>
</feature>
<evidence type="ECO:0000313" key="4">
    <source>
        <dbReference type="Proteomes" id="UP001500034"/>
    </source>
</evidence>